<keyword evidence="6 12" id="KW-0963">Cytoplasm</keyword>
<evidence type="ECO:0000256" key="13">
    <source>
        <dbReference type="SAM" id="MobiDB-lite"/>
    </source>
</evidence>
<keyword evidence="11 12" id="KW-0966">Cell projection</keyword>
<accession>A0ABP1S169</accession>
<evidence type="ECO:0000256" key="7">
    <source>
        <dbReference type="ARBA" id="ARBA00023069"/>
    </source>
</evidence>
<evidence type="ECO:0000256" key="11">
    <source>
        <dbReference type="ARBA" id="ARBA00023273"/>
    </source>
</evidence>
<proteinExistence type="inferred from homology"/>
<comment type="subcellular location">
    <subcellularLocation>
        <location evidence="1 12">Cytoplasm</location>
        <location evidence="1 12">Cytoskeleton</location>
        <location evidence="1 12">Cilium basal body</location>
    </subcellularLocation>
    <subcellularLocation>
        <location evidence="3 12">Cytoplasm</location>
        <location evidence="3 12">Cytoskeleton</location>
        <location evidence="3 12">Microtubule organizing center</location>
        <location evidence="3 12">Centrosome</location>
    </subcellularLocation>
    <subcellularLocation>
        <location evidence="12">Cytoplasm</location>
    </subcellularLocation>
    <subcellularLocation>
        <location evidence="2 12">Nucleus</location>
    </subcellularLocation>
    <subcellularLocation>
        <location evidence="12">Mitochondrion intermembrane space</location>
    </subcellularLocation>
</comment>
<evidence type="ECO:0000256" key="1">
    <source>
        <dbReference type="ARBA" id="ARBA00004120"/>
    </source>
</evidence>
<dbReference type="EMBL" id="CAXLJM020000146">
    <property type="protein sequence ID" value="CAL8141189.1"/>
    <property type="molecule type" value="Genomic_DNA"/>
</dbReference>
<keyword evidence="7 12" id="KW-0969">Cilium</keyword>
<keyword evidence="16" id="KW-1185">Reference proteome</keyword>
<comment type="similarity">
    <text evidence="4 12">Belongs to the ARL2BP family.</text>
</comment>
<feature type="domain" description="BART" evidence="14">
    <location>
        <begin position="12"/>
        <end position="172"/>
    </location>
</feature>
<gene>
    <name evidence="15" type="ORF">ODALV1_LOCUS28613</name>
</gene>
<dbReference type="InterPro" id="IPR038849">
    <property type="entry name" value="ARL2BP"/>
</dbReference>
<dbReference type="Pfam" id="PF11527">
    <property type="entry name" value="ARL2_Bind_BART"/>
    <property type="match status" value="1"/>
</dbReference>
<evidence type="ECO:0000256" key="10">
    <source>
        <dbReference type="ARBA" id="ARBA00023242"/>
    </source>
</evidence>
<keyword evidence="9 12" id="KW-0206">Cytoskeleton</keyword>
<feature type="compositionally biased region" description="Polar residues" evidence="13">
    <location>
        <begin position="116"/>
        <end position="126"/>
    </location>
</feature>
<evidence type="ECO:0000256" key="2">
    <source>
        <dbReference type="ARBA" id="ARBA00004123"/>
    </source>
</evidence>
<dbReference type="InterPro" id="IPR042541">
    <property type="entry name" value="BART_sf"/>
</dbReference>
<evidence type="ECO:0000256" key="9">
    <source>
        <dbReference type="ARBA" id="ARBA00023212"/>
    </source>
</evidence>
<protein>
    <recommendedName>
        <fullName evidence="5 12">ADP-ribosylation factor-like protein 2-binding protein</fullName>
        <shortName evidence="12">ARF-like 2-binding protein</shortName>
    </recommendedName>
</protein>
<reference evidence="15 16" key="1">
    <citation type="submission" date="2024-08" db="EMBL/GenBank/DDBJ databases">
        <authorList>
            <person name="Cucini C."/>
            <person name="Frati F."/>
        </authorList>
    </citation>
    <scope>NUCLEOTIDE SEQUENCE [LARGE SCALE GENOMIC DNA]</scope>
</reference>
<evidence type="ECO:0000313" key="15">
    <source>
        <dbReference type="EMBL" id="CAL8141189.1"/>
    </source>
</evidence>
<dbReference type="Gene3D" id="1.20.1520.10">
    <property type="entry name" value="ADP-ribosylation factor-like 2-binding protein, domain"/>
    <property type="match status" value="1"/>
</dbReference>
<sequence>MASVGTFDESEFVKIVGLVEDILVGEDFQTRQTDYFSTHWNQFADEDVDRTVPLDSLERQKLSSERFNIFRTYSIEMGGFLESELKRSLGEDFEIQGFLHEVELRTKQAETLMAQDKTSLSSSTTGGEHLGGLSRGSQQELETDGEIVDLLLTLRDYGRFQELMDDYSKMMQGKTPDMDGLVSYRKLSDDEAEGM</sequence>
<dbReference type="Proteomes" id="UP001642540">
    <property type="component" value="Unassembled WGS sequence"/>
</dbReference>
<evidence type="ECO:0000313" key="16">
    <source>
        <dbReference type="Proteomes" id="UP001642540"/>
    </source>
</evidence>
<evidence type="ECO:0000259" key="14">
    <source>
        <dbReference type="Pfam" id="PF11527"/>
    </source>
</evidence>
<feature type="region of interest" description="Disordered" evidence="13">
    <location>
        <begin position="115"/>
        <end position="141"/>
    </location>
</feature>
<organism evidence="15 16">
    <name type="scientific">Orchesella dallaii</name>
    <dbReference type="NCBI Taxonomy" id="48710"/>
    <lineage>
        <taxon>Eukaryota</taxon>
        <taxon>Metazoa</taxon>
        <taxon>Ecdysozoa</taxon>
        <taxon>Arthropoda</taxon>
        <taxon>Hexapoda</taxon>
        <taxon>Collembola</taxon>
        <taxon>Entomobryomorpha</taxon>
        <taxon>Entomobryoidea</taxon>
        <taxon>Orchesellidae</taxon>
        <taxon>Orchesellinae</taxon>
        <taxon>Orchesella</taxon>
    </lineage>
</organism>
<dbReference type="InterPro" id="IPR023379">
    <property type="entry name" value="BART_dom"/>
</dbReference>
<evidence type="ECO:0000256" key="5">
    <source>
        <dbReference type="ARBA" id="ARBA00014849"/>
    </source>
</evidence>
<evidence type="ECO:0000256" key="6">
    <source>
        <dbReference type="ARBA" id="ARBA00022490"/>
    </source>
</evidence>
<comment type="caution">
    <text evidence="15">The sequence shown here is derived from an EMBL/GenBank/DDBJ whole genome shotgun (WGS) entry which is preliminary data.</text>
</comment>
<name>A0ABP1S169_9HEXA</name>
<evidence type="ECO:0000256" key="8">
    <source>
        <dbReference type="ARBA" id="ARBA00023128"/>
    </source>
</evidence>
<evidence type="ECO:0000256" key="12">
    <source>
        <dbReference type="RuleBase" id="RU367099"/>
    </source>
</evidence>
<dbReference type="PANTHER" id="PTHR15487">
    <property type="entry name" value="ADP-RIBOSYLATION FACTOR-LIKE PROTEIN 2-BINDING PROTEIN"/>
    <property type="match status" value="1"/>
</dbReference>
<evidence type="ECO:0000256" key="4">
    <source>
        <dbReference type="ARBA" id="ARBA00009880"/>
    </source>
</evidence>
<keyword evidence="10 12" id="KW-0539">Nucleus</keyword>
<comment type="function">
    <text evidence="12">Plays a role as an effector of the ADP-ribosylation factor-like protein 2, ARL2.</text>
</comment>
<dbReference type="PANTHER" id="PTHR15487:SF4">
    <property type="entry name" value="ADP-RIBOSYLATION FACTOR-LIKE PROTEIN 2-BINDING PROTEIN"/>
    <property type="match status" value="1"/>
</dbReference>
<evidence type="ECO:0000256" key="3">
    <source>
        <dbReference type="ARBA" id="ARBA00004300"/>
    </source>
</evidence>
<keyword evidence="8 12" id="KW-0496">Mitochondrion</keyword>